<evidence type="ECO:0000256" key="1">
    <source>
        <dbReference type="ARBA" id="ARBA00022741"/>
    </source>
</evidence>
<dbReference type="GO" id="GO:0005524">
    <property type="term" value="F:ATP binding"/>
    <property type="evidence" value="ECO:0007669"/>
    <property type="project" value="UniProtKB-KW"/>
</dbReference>
<dbReference type="GO" id="GO:0004386">
    <property type="term" value="F:helicase activity"/>
    <property type="evidence" value="ECO:0007669"/>
    <property type="project" value="UniProtKB-KW"/>
</dbReference>
<dbReference type="PANTHER" id="PTHR45766">
    <property type="entry name" value="DNA ANNEALING HELICASE AND ENDONUCLEASE ZRANB3 FAMILY MEMBER"/>
    <property type="match status" value="1"/>
</dbReference>
<evidence type="ECO:0000313" key="7">
    <source>
        <dbReference type="Proteomes" id="UP000485058"/>
    </source>
</evidence>
<gene>
    <name evidence="6" type="ORF">HaLaN_16009</name>
</gene>
<keyword evidence="7" id="KW-1185">Reference proteome</keyword>
<proteinExistence type="predicted"/>
<protein>
    <submittedName>
        <fullName evidence="6">Chromatin remodeling factor18</fullName>
    </submittedName>
</protein>
<evidence type="ECO:0000256" key="5">
    <source>
        <dbReference type="SAM" id="MobiDB-lite"/>
    </source>
</evidence>
<feature type="non-terminal residue" evidence="6">
    <location>
        <position position="116"/>
    </location>
</feature>
<evidence type="ECO:0000256" key="2">
    <source>
        <dbReference type="ARBA" id="ARBA00022801"/>
    </source>
</evidence>
<evidence type="ECO:0000256" key="3">
    <source>
        <dbReference type="ARBA" id="ARBA00022806"/>
    </source>
</evidence>
<feature type="region of interest" description="Disordered" evidence="5">
    <location>
        <begin position="73"/>
        <end position="116"/>
    </location>
</feature>
<comment type="caution">
    <text evidence="6">The sequence shown here is derived from an EMBL/GenBank/DDBJ whole genome shotgun (WGS) entry which is preliminary data.</text>
</comment>
<feature type="non-terminal residue" evidence="6">
    <location>
        <position position="1"/>
    </location>
</feature>
<dbReference type="AlphaFoldDB" id="A0A699ZI03"/>
<dbReference type="GO" id="GO:0006281">
    <property type="term" value="P:DNA repair"/>
    <property type="evidence" value="ECO:0007669"/>
    <property type="project" value="TreeGrafter"/>
</dbReference>
<reference evidence="6 7" key="1">
    <citation type="submission" date="2020-02" db="EMBL/GenBank/DDBJ databases">
        <title>Draft genome sequence of Haematococcus lacustris strain NIES-144.</title>
        <authorList>
            <person name="Morimoto D."/>
            <person name="Nakagawa S."/>
            <person name="Yoshida T."/>
            <person name="Sawayama S."/>
        </authorList>
    </citation>
    <scope>NUCLEOTIDE SEQUENCE [LARGE SCALE GENOMIC DNA]</scope>
    <source>
        <strain evidence="6 7">NIES-144</strain>
    </source>
</reference>
<keyword evidence="1" id="KW-0547">Nucleotide-binding</keyword>
<feature type="compositionally biased region" description="Basic and acidic residues" evidence="5">
    <location>
        <begin position="1"/>
        <end position="18"/>
    </location>
</feature>
<accession>A0A699ZI03</accession>
<dbReference type="GO" id="GO:0016787">
    <property type="term" value="F:hydrolase activity"/>
    <property type="evidence" value="ECO:0007669"/>
    <property type="project" value="UniProtKB-KW"/>
</dbReference>
<organism evidence="6 7">
    <name type="scientific">Haematococcus lacustris</name>
    <name type="common">Green alga</name>
    <name type="synonym">Haematococcus pluvialis</name>
    <dbReference type="NCBI Taxonomy" id="44745"/>
    <lineage>
        <taxon>Eukaryota</taxon>
        <taxon>Viridiplantae</taxon>
        <taxon>Chlorophyta</taxon>
        <taxon>core chlorophytes</taxon>
        <taxon>Chlorophyceae</taxon>
        <taxon>CS clade</taxon>
        <taxon>Chlamydomonadales</taxon>
        <taxon>Haematococcaceae</taxon>
        <taxon>Haematococcus</taxon>
    </lineage>
</organism>
<keyword evidence="2" id="KW-0378">Hydrolase</keyword>
<dbReference type="Proteomes" id="UP000485058">
    <property type="component" value="Unassembled WGS sequence"/>
</dbReference>
<dbReference type="GO" id="GO:0004520">
    <property type="term" value="F:DNA endonuclease activity"/>
    <property type="evidence" value="ECO:0007669"/>
    <property type="project" value="TreeGrafter"/>
</dbReference>
<name>A0A699ZI03_HAELA</name>
<sequence length="116" mass="12208">TKYIRIDGKTSAKSRDGMRAQFQEDPDTKVSNSIDDIMWDTIQSKLNNVGRVLDGKTDSLQVASKTEAVRTSGTLDAYLQPATSPKRSSGAGGASGRAAAAGTEGSYGPPSKRSRG</sequence>
<feature type="region of interest" description="Disordered" evidence="5">
    <location>
        <begin position="1"/>
        <end position="29"/>
    </location>
</feature>
<evidence type="ECO:0000313" key="6">
    <source>
        <dbReference type="EMBL" id="GFH19109.1"/>
    </source>
</evidence>
<keyword evidence="4" id="KW-0067">ATP-binding</keyword>
<dbReference type="GO" id="GO:0043596">
    <property type="term" value="C:nuclear replication fork"/>
    <property type="evidence" value="ECO:0007669"/>
    <property type="project" value="TreeGrafter"/>
</dbReference>
<keyword evidence="3" id="KW-0347">Helicase</keyword>
<dbReference type="EMBL" id="BLLF01001407">
    <property type="protein sequence ID" value="GFH19109.1"/>
    <property type="molecule type" value="Genomic_DNA"/>
</dbReference>
<dbReference type="PANTHER" id="PTHR45766:SF3">
    <property type="entry name" value="DNA ANNEALING HELICASE AND ENDONUCLEASE ZRANB3"/>
    <property type="match status" value="1"/>
</dbReference>
<dbReference type="GO" id="GO:0031297">
    <property type="term" value="P:replication fork processing"/>
    <property type="evidence" value="ECO:0007669"/>
    <property type="project" value="TreeGrafter"/>
</dbReference>
<evidence type="ECO:0000256" key="4">
    <source>
        <dbReference type="ARBA" id="ARBA00022840"/>
    </source>
</evidence>